<keyword evidence="3 4" id="KW-0443">Lipid metabolism</keyword>
<dbReference type="InterPro" id="IPR045217">
    <property type="entry name" value="PNPLA8-like"/>
</dbReference>
<name>A0A9P0E7K2_NEZVI</name>
<keyword evidence="2 4" id="KW-0442">Lipid degradation</keyword>
<dbReference type="OrthoDB" id="630895at2759"/>
<protein>
    <recommendedName>
        <fullName evidence="5">PNPLA domain-containing protein</fullName>
    </recommendedName>
</protein>
<dbReference type="GO" id="GO:0047499">
    <property type="term" value="F:calcium-independent phospholipase A2 activity"/>
    <property type="evidence" value="ECO:0007669"/>
    <property type="project" value="TreeGrafter"/>
</dbReference>
<evidence type="ECO:0000313" key="6">
    <source>
        <dbReference type="EMBL" id="CAH1393071.1"/>
    </source>
</evidence>
<feature type="short sequence motif" description="GXGXXG" evidence="4">
    <location>
        <begin position="217"/>
        <end position="222"/>
    </location>
</feature>
<reference evidence="6" key="1">
    <citation type="submission" date="2022-01" db="EMBL/GenBank/DDBJ databases">
        <authorList>
            <person name="King R."/>
        </authorList>
    </citation>
    <scope>NUCLEOTIDE SEQUENCE</scope>
</reference>
<sequence>MGSKERSIVAKLIEIVNYVVKNKSLFQNYLKDNNNFIQSYLNVRASFYNLFLDNEKSDFKSDLRKLQSIQKVIEVNSEEKGEVKKSNYGFDLTKLIGDLTSSSKKSGVKKTPRWKTHPPAVTREEINAQTQHLLSSLASSESVSVRLKRLEDLLNHLICHPTAKNFAVKKGAIGILLFIRKHTNDVPTHETILQTLTILGYADPPRSNGIRILSIDGGGMRGIAVIRMLQRIEEISGKKICDLFDFICGVSTGAIITSCLIPPNNMSLDRIYDLYRELSSRVFNQSAFWGASMLLWSGGYYDTSLWEKILSDHVGKLTLIDSAKEPLCPKVAIVSTIINQSKIIPFVFRNYAEPYNRSSEYVGSCRNTIFEAVRASAAAPTVFEEFKIGDLMHQDGGLVVNNPTAIALHEATTLWPEESVSCVVSIGTGRYEPILTIDESIESSKSSSWKLIFTKILESATDTEAVHRILNDLLPDDTYFRLNPHMSRLMTMDEISELKILELEKDTKMYCRRNEDKFYDMVSKLSSSRSPLKKFKDYMNLKLKLLGFTL</sequence>
<evidence type="ECO:0000256" key="2">
    <source>
        <dbReference type="ARBA" id="ARBA00022963"/>
    </source>
</evidence>
<organism evidence="6 7">
    <name type="scientific">Nezara viridula</name>
    <name type="common">Southern green stink bug</name>
    <name type="synonym">Cimex viridulus</name>
    <dbReference type="NCBI Taxonomy" id="85310"/>
    <lineage>
        <taxon>Eukaryota</taxon>
        <taxon>Metazoa</taxon>
        <taxon>Ecdysozoa</taxon>
        <taxon>Arthropoda</taxon>
        <taxon>Hexapoda</taxon>
        <taxon>Insecta</taxon>
        <taxon>Pterygota</taxon>
        <taxon>Neoptera</taxon>
        <taxon>Paraneoptera</taxon>
        <taxon>Hemiptera</taxon>
        <taxon>Heteroptera</taxon>
        <taxon>Panheteroptera</taxon>
        <taxon>Pentatomomorpha</taxon>
        <taxon>Pentatomoidea</taxon>
        <taxon>Pentatomidae</taxon>
        <taxon>Pentatominae</taxon>
        <taxon>Nezara</taxon>
    </lineage>
</organism>
<evidence type="ECO:0000256" key="3">
    <source>
        <dbReference type="ARBA" id="ARBA00023098"/>
    </source>
</evidence>
<feature type="domain" description="PNPLA" evidence="5">
    <location>
        <begin position="213"/>
        <end position="408"/>
    </location>
</feature>
<dbReference type="Gene3D" id="3.40.1090.10">
    <property type="entry name" value="Cytosolic phospholipase A2 catalytic domain"/>
    <property type="match status" value="1"/>
</dbReference>
<evidence type="ECO:0000259" key="5">
    <source>
        <dbReference type="PROSITE" id="PS51635"/>
    </source>
</evidence>
<dbReference type="InterPro" id="IPR002641">
    <property type="entry name" value="PNPLA_dom"/>
</dbReference>
<feature type="active site" description="Proton acceptor" evidence="4">
    <location>
        <position position="395"/>
    </location>
</feature>
<dbReference type="AlphaFoldDB" id="A0A9P0E7K2"/>
<dbReference type="PANTHER" id="PTHR24185:SF1">
    <property type="entry name" value="CALCIUM-INDEPENDENT PHOSPHOLIPASE A2-GAMMA"/>
    <property type="match status" value="1"/>
</dbReference>
<proteinExistence type="predicted"/>
<dbReference type="PANTHER" id="PTHR24185">
    <property type="entry name" value="CALCIUM-INDEPENDENT PHOSPHOLIPASE A2-GAMMA"/>
    <property type="match status" value="1"/>
</dbReference>
<dbReference type="GO" id="GO:0016020">
    <property type="term" value="C:membrane"/>
    <property type="evidence" value="ECO:0007669"/>
    <property type="project" value="TreeGrafter"/>
</dbReference>
<dbReference type="Proteomes" id="UP001152798">
    <property type="component" value="Chromosome 2"/>
</dbReference>
<feature type="active site" description="Nucleophile" evidence="4">
    <location>
        <position position="251"/>
    </location>
</feature>
<gene>
    <name evidence="6" type="ORF">NEZAVI_LOCUS3791</name>
</gene>
<evidence type="ECO:0000256" key="4">
    <source>
        <dbReference type="PROSITE-ProRule" id="PRU01161"/>
    </source>
</evidence>
<dbReference type="Pfam" id="PF01734">
    <property type="entry name" value="Patatin"/>
    <property type="match status" value="1"/>
</dbReference>
<dbReference type="InterPro" id="IPR016035">
    <property type="entry name" value="Acyl_Trfase/lysoPLipase"/>
</dbReference>
<dbReference type="SUPFAM" id="SSF52151">
    <property type="entry name" value="FabD/lysophospholipase-like"/>
    <property type="match status" value="1"/>
</dbReference>
<dbReference type="PROSITE" id="PS51635">
    <property type="entry name" value="PNPLA"/>
    <property type="match status" value="1"/>
</dbReference>
<dbReference type="CDD" id="cd07211">
    <property type="entry name" value="Pat_PNPLA8"/>
    <property type="match status" value="1"/>
</dbReference>
<keyword evidence="7" id="KW-1185">Reference proteome</keyword>
<dbReference type="GO" id="GO:0019369">
    <property type="term" value="P:arachidonate metabolic process"/>
    <property type="evidence" value="ECO:0007669"/>
    <property type="project" value="TreeGrafter"/>
</dbReference>
<accession>A0A9P0E7K2</accession>
<dbReference type="GO" id="GO:0016042">
    <property type="term" value="P:lipid catabolic process"/>
    <property type="evidence" value="ECO:0007669"/>
    <property type="project" value="UniProtKB-UniRule"/>
</dbReference>
<feature type="short sequence motif" description="DGA/G" evidence="4">
    <location>
        <begin position="395"/>
        <end position="397"/>
    </location>
</feature>
<evidence type="ECO:0000256" key="1">
    <source>
        <dbReference type="ARBA" id="ARBA00022801"/>
    </source>
</evidence>
<feature type="short sequence motif" description="GXSXG" evidence="4">
    <location>
        <begin position="249"/>
        <end position="253"/>
    </location>
</feature>
<keyword evidence="1 4" id="KW-0378">Hydrolase</keyword>
<evidence type="ECO:0000313" key="7">
    <source>
        <dbReference type="Proteomes" id="UP001152798"/>
    </source>
</evidence>
<dbReference type="EMBL" id="OV725078">
    <property type="protein sequence ID" value="CAH1393071.1"/>
    <property type="molecule type" value="Genomic_DNA"/>
</dbReference>